<keyword evidence="5 7" id="KW-1133">Transmembrane helix</keyword>
<feature type="transmembrane region" description="Helical" evidence="7">
    <location>
        <begin position="131"/>
        <end position="155"/>
    </location>
</feature>
<sequence>MRKFSLTTQITGAMLVGVVLGAVWPKLAQDLSIIGEIFLRLIQMGVVLMIFGAVIEALGSLKPQDLGRLGLKTGCWFFVTTVLAALLGIGGGLILQPGKVADLAQFAGTKFKGPAATNFHDTVLNFFPTNIFNSLSSGNVIQVLVFASLFGVVLSRANVQGNYQRVLELVKQVNQLVVKMVMLVMKLAPLGIASLVATALATNGSQVLLPLVRFLGDYALLTVLFVGGLFCFTSWYAKVPLLSLVKGFSEIIVVAFTTTSSAVALPVEMKVARDKLGVSQPVSQLVLPLGMALNSNGLALYLSLVCVTMMQLMGTSLTFGMLGKVVVLAILACLGTVVVPGGGLVALTIMVPALGMPAASIGLFAGIDWFVGMFRTVANVVGDTTTAIGVAASDDQLQRTVYQTKSSKMKQAKQAS</sequence>
<accession>A0ABQ5JKG9</accession>
<keyword evidence="3" id="KW-1003">Cell membrane</keyword>
<dbReference type="PANTHER" id="PTHR42865">
    <property type="entry name" value="PROTON/GLUTAMATE-ASPARTATE SYMPORTER"/>
    <property type="match status" value="1"/>
</dbReference>
<keyword evidence="2" id="KW-0813">Transport</keyword>
<feature type="transmembrane region" description="Helical" evidence="7">
    <location>
        <begin position="244"/>
        <end position="265"/>
    </location>
</feature>
<evidence type="ECO:0000256" key="7">
    <source>
        <dbReference type="SAM" id="Phobius"/>
    </source>
</evidence>
<feature type="transmembrane region" description="Helical" evidence="7">
    <location>
        <begin position="176"/>
        <end position="198"/>
    </location>
</feature>
<dbReference type="RefSeq" id="WP_244055388.1">
    <property type="nucleotide sequence ID" value="NZ_BQXH01000011.1"/>
</dbReference>
<dbReference type="Proteomes" id="UP001055149">
    <property type="component" value="Unassembled WGS sequence"/>
</dbReference>
<keyword evidence="6 7" id="KW-0472">Membrane</keyword>
<dbReference type="PANTHER" id="PTHR42865:SF7">
    <property type="entry name" value="PROTON_GLUTAMATE-ASPARTATE SYMPORTER"/>
    <property type="match status" value="1"/>
</dbReference>
<organism evidence="8 9">
    <name type="scientific">Ligilactobacillus pabuli</name>
    <dbReference type="NCBI Taxonomy" id="2886039"/>
    <lineage>
        <taxon>Bacteria</taxon>
        <taxon>Bacillati</taxon>
        <taxon>Bacillota</taxon>
        <taxon>Bacilli</taxon>
        <taxon>Lactobacillales</taxon>
        <taxon>Lactobacillaceae</taxon>
        <taxon>Ligilactobacillus</taxon>
    </lineage>
</organism>
<feature type="transmembrane region" description="Helical" evidence="7">
    <location>
        <begin position="285"/>
        <end position="307"/>
    </location>
</feature>
<feature type="transmembrane region" description="Helical" evidence="7">
    <location>
        <begin position="344"/>
        <end position="365"/>
    </location>
</feature>
<dbReference type="EMBL" id="BQXH01000011">
    <property type="protein sequence ID" value="GKS81644.1"/>
    <property type="molecule type" value="Genomic_DNA"/>
</dbReference>
<proteinExistence type="predicted"/>
<evidence type="ECO:0000256" key="2">
    <source>
        <dbReference type="ARBA" id="ARBA00022448"/>
    </source>
</evidence>
<feature type="transmembrane region" description="Helical" evidence="7">
    <location>
        <begin position="319"/>
        <end position="338"/>
    </location>
</feature>
<feature type="transmembrane region" description="Helical" evidence="7">
    <location>
        <begin position="73"/>
        <end position="95"/>
    </location>
</feature>
<evidence type="ECO:0000256" key="5">
    <source>
        <dbReference type="ARBA" id="ARBA00022989"/>
    </source>
</evidence>
<dbReference type="SUPFAM" id="SSF118215">
    <property type="entry name" value="Proton glutamate symport protein"/>
    <property type="match status" value="1"/>
</dbReference>
<comment type="caution">
    <text evidence="8">The sequence shown here is derived from an EMBL/GenBank/DDBJ whole genome shotgun (WGS) entry which is preliminary data.</text>
</comment>
<dbReference type="InterPro" id="IPR001991">
    <property type="entry name" value="Na-dicarboxylate_symporter"/>
</dbReference>
<evidence type="ECO:0000256" key="1">
    <source>
        <dbReference type="ARBA" id="ARBA00004651"/>
    </source>
</evidence>
<feature type="transmembrane region" description="Helical" evidence="7">
    <location>
        <begin position="37"/>
        <end position="61"/>
    </location>
</feature>
<reference evidence="8" key="1">
    <citation type="journal article" date="2022" name="Int. J. Syst. Evol. Microbiol.">
        <title>A novel species of lactic acid bacteria, Ligilactobacillus pabuli sp. nov., isolated from alfalfa silage.</title>
        <authorList>
            <person name="Tohno M."/>
            <person name="Tanizawa Y."/>
            <person name="Sawada H."/>
            <person name="Sakamoto M."/>
            <person name="Ohkuma M."/>
            <person name="Kobayashi H."/>
        </authorList>
    </citation>
    <scope>NUCLEOTIDE SEQUENCE</scope>
    <source>
        <strain evidence="8">AF129</strain>
    </source>
</reference>
<dbReference type="InterPro" id="IPR036458">
    <property type="entry name" value="Na:dicarbo_symporter_sf"/>
</dbReference>
<keyword evidence="9" id="KW-1185">Reference proteome</keyword>
<keyword evidence="4 7" id="KW-0812">Transmembrane</keyword>
<comment type="subcellular location">
    <subcellularLocation>
        <location evidence="1">Cell membrane</location>
        <topology evidence="1">Multi-pass membrane protein</topology>
    </subcellularLocation>
</comment>
<feature type="transmembrane region" description="Helical" evidence="7">
    <location>
        <begin position="218"/>
        <end position="237"/>
    </location>
</feature>
<name>A0ABQ5JKG9_9LACO</name>
<evidence type="ECO:0000256" key="4">
    <source>
        <dbReference type="ARBA" id="ARBA00022692"/>
    </source>
</evidence>
<dbReference type="Pfam" id="PF00375">
    <property type="entry name" value="SDF"/>
    <property type="match status" value="1"/>
</dbReference>
<gene>
    <name evidence="8" type="ORF">LPAF129_13300</name>
</gene>
<evidence type="ECO:0000313" key="8">
    <source>
        <dbReference type="EMBL" id="GKS81644.1"/>
    </source>
</evidence>
<protein>
    <submittedName>
        <fullName evidence="8">Sodium:dicarboxylate symporter</fullName>
    </submittedName>
</protein>
<dbReference type="PRINTS" id="PR00173">
    <property type="entry name" value="EDTRNSPORT"/>
</dbReference>
<evidence type="ECO:0000256" key="6">
    <source>
        <dbReference type="ARBA" id="ARBA00023136"/>
    </source>
</evidence>
<evidence type="ECO:0000256" key="3">
    <source>
        <dbReference type="ARBA" id="ARBA00022475"/>
    </source>
</evidence>
<evidence type="ECO:0000313" key="9">
    <source>
        <dbReference type="Proteomes" id="UP001055149"/>
    </source>
</evidence>
<dbReference type="Gene3D" id="1.10.3860.10">
    <property type="entry name" value="Sodium:dicarboxylate symporter"/>
    <property type="match status" value="1"/>
</dbReference>